<evidence type="ECO:0000259" key="5">
    <source>
        <dbReference type="Pfam" id="PF00884"/>
    </source>
</evidence>
<dbReference type="KEGG" id="paun:MJA45_08650"/>
<accession>A0AA96RH78</accession>
<dbReference type="RefSeq" id="WP_315606858.1">
    <property type="nucleotide sequence ID" value="NZ_CP130318.1"/>
</dbReference>
<dbReference type="EMBL" id="CP130318">
    <property type="protein sequence ID" value="WNQ13078.1"/>
    <property type="molecule type" value="Genomic_DNA"/>
</dbReference>
<keyword evidence="2" id="KW-0732">Signal</keyword>
<dbReference type="Gene3D" id="3.40.720.10">
    <property type="entry name" value="Alkaline Phosphatase, subunit A"/>
    <property type="match status" value="1"/>
</dbReference>
<evidence type="ECO:0000256" key="1">
    <source>
        <dbReference type="ARBA" id="ARBA00008779"/>
    </source>
</evidence>
<organism evidence="6 7">
    <name type="scientific">Paenibacillus aurantius</name>
    <dbReference type="NCBI Taxonomy" id="2918900"/>
    <lineage>
        <taxon>Bacteria</taxon>
        <taxon>Bacillati</taxon>
        <taxon>Bacillota</taxon>
        <taxon>Bacilli</taxon>
        <taxon>Bacillales</taxon>
        <taxon>Paenibacillaceae</taxon>
        <taxon>Paenibacillus</taxon>
    </lineage>
</organism>
<evidence type="ECO:0000256" key="3">
    <source>
        <dbReference type="ARBA" id="ARBA00022801"/>
    </source>
</evidence>
<dbReference type="SUPFAM" id="SSF53649">
    <property type="entry name" value="Alkaline phosphatase-like"/>
    <property type="match status" value="1"/>
</dbReference>
<dbReference type="PROSITE" id="PS00523">
    <property type="entry name" value="SULFATASE_1"/>
    <property type="match status" value="1"/>
</dbReference>
<protein>
    <submittedName>
        <fullName evidence="6">Sulfatase</fullName>
    </submittedName>
</protein>
<dbReference type="AlphaFoldDB" id="A0AA96RH78"/>
<dbReference type="PANTHER" id="PTHR43108">
    <property type="entry name" value="N-ACETYLGLUCOSAMINE-6-SULFATASE FAMILY MEMBER"/>
    <property type="match status" value="1"/>
</dbReference>
<evidence type="ECO:0000313" key="7">
    <source>
        <dbReference type="Proteomes" id="UP001305702"/>
    </source>
</evidence>
<keyword evidence="4" id="KW-0325">Glycoprotein</keyword>
<dbReference type="GO" id="GO:0016787">
    <property type="term" value="F:hydrolase activity"/>
    <property type="evidence" value="ECO:0007669"/>
    <property type="project" value="UniProtKB-KW"/>
</dbReference>
<name>A0AA96RH78_9BACL</name>
<keyword evidence="7" id="KW-1185">Reference proteome</keyword>
<dbReference type="Proteomes" id="UP001305702">
    <property type="component" value="Chromosome"/>
</dbReference>
<sequence>MTNSQAKRPSIVFIMSDDHAAHAMSCYGSKINETPNIDRIANEGIRFDNCFCTNAICTPSRATILTGTYNHVNGVKTLSDRLDGRQQTVSKLLQQAGYQTAIIGKWHLGHGGNSDPTGFDYWSVLPGQGDYHNPSFIEMGQSVKVQGYATDIITDKSIEWIDNRDKEKPFFLMCHHKAPHRPWIPDEKHAHLYEDIDIPEPETFNDDYSNRASAAAAAEMRIDRDLTRNDLKMDHPEHLEGVALKKWKYQRYIKDYLRCIASVDDNVGRLLNHLDQEGLTEDTIVIYTSDQGFFLGDHGWYDKRFMYEESLRMPFVMRYPREIPAGSTSGKMVLNVDFAPLFLDYAGVSVPDSMQGLSFRPIARGKNPDGWRSSMYYRYWMHLSEHKVYAHYGIRTHQYKLIYYYADALGTLGSEDDPRTPEWELFDLQKDPYEMINAYDDPDYERVAEVLTKELDRLQQEAGDQPFIYRPATQE</sequence>
<dbReference type="PROSITE" id="PS00149">
    <property type="entry name" value="SULFATASE_2"/>
    <property type="match status" value="1"/>
</dbReference>
<feature type="domain" description="Sulfatase N-terminal" evidence="5">
    <location>
        <begin position="9"/>
        <end position="348"/>
    </location>
</feature>
<dbReference type="InterPro" id="IPR024607">
    <property type="entry name" value="Sulfatase_CS"/>
</dbReference>
<keyword evidence="3" id="KW-0378">Hydrolase</keyword>
<dbReference type="PANTHER" id="PTHR43108:SF6">
    <property type="entry name" value="N-SULPHOGLUCOSAMINE SULPHOHYDROLASE"/>
    <property type="match status" value="1"/>
</dbReference>
<dbReference type="CDD" id="cd16031">
    <property type="entry name" value="G6S_like"/>
    <property type="match status" value="1"/>
</dbReference>
<dbReference type="Pfam" id="PF00884">
    <property type="entry name" value="Sulfatase"/>
    <property type="match status" value="1"/>
</dbReference>
<dbReference type="InterPro" id="IPR017850">
    <property type="entry name" value="Alkaline_phosphatase_core_sf"/>
</dbReference>
<reference evidence="6 7" key="1">
    <citation type="submission" date="2022-02" db="EMBL/GenBank/DDBJ databases">
        <title>Paenibacillus sp. MBLB1776 Whole Genome Shotgun Sequencing.</title>
        <authorList>
            <person name="Hwang C.Y."/>
            <person name="Cho E.-S."/>
            <person name="Seo M.-J."/>
        </authorList>
    </citation>
    <scope>NUCLEOTIDE SEQUENCE [LARGE SCALE GENOMIC DNA]</scope>
    <source>
        <strain evidence="6 7">MBLB1776</strain>
    </source>
</reference>
<proteinExistence type="inferred from homology"/>
<dbReference type="InterPro" id="IPR000917">
    <property type="entry name" value="Sulfatase_N"/>
</dbReference>
<evidence type="ECO:0000256" key="4">
    <source>
        <dbReference type="ARBA" id="ARBA00023180"/>
    </source>
</evidence>
<comment type="similarity">
    <text evidence="1">Belongs to the sulfatase family.</text>
</comment>
<gene>
    <name evidence="6" type="ORF">MJA45_08650</name>
</gene>
<evidence type="ECO:0000256" key="2">
    <source>
        <dbReference type="ARBA" id="ARBA00022729"/>
    </source>
</evidence>
<evidence type="ECO:0000313" key="6">
    <source>
        <dbReference type="EMBL" id="WNQ13078.1"/>
    </source>
</evidence>